<feature type="compositionally biased region" description="Low complexity" evidence="1">
    <location>
        <begin position="414"/>
        <end position="429"/>
    </location>
</feature>
<evidence type="ECO:0000256" key="1">
    <source>
        <dbReference type="SAM" id="MobiDB-lite"/>
    </source>
</evidence>
<keyword evidence="2" id="KW-0812">Transmembrane</keyword>
<feature type="region of interest" description="Disordered" evidence="1">
    <location>
        <begin position="224"/>
        <end position="243"/>
    </location>
</feature>
<organism evidence="3 4">
    <name type="scientific">Amblyomma americanum</name>
    <name type="common">Lone star tick</name>
    <dbReference type="NCBI Taxonomy" id="6943"/>
    <lineage>
        <taxon>Eukaryota</taxon>
        <taxon>Metazoa</taxon>
        <taxon>Ecdysozoa</taxon>
        <taxon>Arthropoda</taxon>
        <taxon>Chelicerata</taxon>
        <taxon>Arachnida</taxon>
        <taxon>Acari</taxon>
        <taxon>Parasitiformes</taxon>
        <taxon>Ixodida</taxon>
        <taxon>Ixodoidea</taxon>
        <taxon>Ixodidae</taxon>
        <taxon>Amblyomminae</taxon>
        <taxon>Amblyomma</taxon>
    </lineage>
</organism>
<feature type="compositionally biased region" description="Polar residues" evidence="1">
    <location>
        <begin position="257"/>
        <end position="271"/>
    </location>
</feature>
<feature type="region of interest" description="Disordered" evidence="1">
    <location>
        <begin position="827"/>
        <end position="847"/>
    </location>
</feature>
<dbReference type="Proteomes" id="UP001321473">
    <property type="component" value="Unassembled WGS sequence"/>
</dbReference>
<evidence type="ECO:0000313" key="3">
    <source>
        <dbReference type="EMBL" id="KAK8786546.1"/>
    </source>
</evidence>
<feature type="compositionally biased region" description="Low complexity" evidence="1">
    <location>
        <begin position="226"/>
        <end position="236"/>
    </location>
</feature>
<feature type="compositionally biased region" description="Basic residues" evidence="1">
    <location>
        <begin position="301"/>
        <end position="311"/>
    </location>
</feature>
<feature type="region of interest" description="Disordered" evidence="1">
    <location>
        <begin position="129"/>
        <end position="154"/>
    </location>
</feature>
<dbReference type="AlphaFoldDB" id="A0AAQ4FHU4"/>
<comment type="caution">
    <text evidence="3">The sequence shown here is derived from an EMBL/GenBank/DDBJ whole genome shotgun (WGS) entry which is preliminary data.</text>
</comment>
<feature type="region of interest" description="Disordered" evidence="1">
    <location>
        <begin position="248"/>
        <end position="429"/>
    </location>
</feature>
<gene>
    <name evidence="3" type="ORF">V5799_023678</name>
</gene>
<feature type="compositionally biased region" description="Low complexity" evidence="1">
    <location>
        <begin position="359"/>
        <end position="369"/>
    </location>
</feature>
<proteinExistence type="predicted"/>
<evidence type="ECO:0000256" key="2">
    <source>
        <dbReference type="SAM" id="Phobius"/>
    </source>
</evidence>
<feature type="compositionally biased region" description="Polar residues" evidence="1">
    <location>
        <begin position="378"/>
        <end position="388"/>
    </location>
</feature>
<feature type="compositionally biased region" description="Low complexity" evidence="1">
    <location>
        <begin position="273"/>
        <end position="292"/>
    </location>
</feature>
<keyword evidence="2" id="KW-1133">Transmembrane helix</keyword>
<accession>A0AAQ4FHU4</accession>
<keyword evidence="4" id="KW-1185">Reference proteome</keyword>
<name>A0AAQ4FHU4_AMBAM</name>
<evidence type="ECO:0000313" key="4">
    <source>
        <dbReference type="Proteomes" id="UP001321473"/>
    </source>
</evidence>
<protein>
    <submittedName>
        <fullName evidence="3">Uncharacterized protein</fullName>
    </submittedName>
</protein>
<reference evidence="3 4" key="1">
    <citation type="journal article" date="2023" name="Arcadia Sci">
        <title>De novo assembly of a long-read Amblyomma americanum tick genome.</title>
        <authorList>
            <person name="Chou S."/>
            <person name="Poskanzer K.E."/>
            <person name="Rollins M."/>
            <person name="Thuy-Boun P.S."/>
        </authorList>
    </citation>
    <scope>NUCLEOTIDE SEQUENCE [LARGE SCALE GENOMIC DNA]</scope>
    <source>
        <strain evidence="3">F_SG_1</strain>
        <tissue evidence="3">Salivary glands</tissue>
    </source>
</reference>
<dbReference type="EMBL" id="JARKHS020002672">
    <property type="protein sequence ID" value="KAK8786546.1"/>
    <property type="molecule type" value="Genomic_DNA"/>
</dbReference>
<feature type="transmembrane region" description="Helical" evidence="2">
    <location>
        <begin position="6"/>
        <end position="27"/>
    </location>
</feature>
<keyword evidence="2" id="KW-0472">Membrane</keyword>
<feature type="compositionally biased region" description="Basic and acidic residues" evidence="1">
    <location>
        <begin position="389"/>
        <end position="413"/>
    </location>
</feature>
<sequence>MNNSAIMHIAFSIVGSFFEQWILILLFRKTLVWLTTGFSQKSECATLTIVISDLHLQKSLEVEENFMDVAAKKIAEDEKEFEKEHFLNIPQQGSFSDSKFSDSLEATNITDLSRPSWWSDGAGDNRISGHSPLFPGLAEADESEARGNNSASMTSSIQDLVHEELGLGKKAACNGKQTNKPPESIKACKLSVSEIDRALEDVSLNDSNQLVEKLIGAARQYIKGPAQQQSSSNSSKAKQEEDGCFKRPLAAARRTRPSQPLTPTSSAQRIQLSDKSSTSVLSSSSSSRIASSRTAQSPRNSKSRLPSKHKGVPSAHASDQTTVGKSVPKGLQKAPASPHHRPHTVHRHVDSIEMPRQMSRLSSLSSPDLRSSKSRGSDQQSVIQLNSCRSDESLISPEKDTVAEREKGAERRNTGSTGRSRGASSGSFGGSTSKFLTASSFGQSPTHLLANSEGRSGPAPLGLLMPMGFVQCPVVNLGKVCAGAQQAVTIMLLNPTAKTECYKLDQSSALVGGQAPGQHETLTAEFPHRHIVCAGCVSEVQGFFMSTCPGAVEIDVSIAVEDKTGNLTKNVHKLTLSAQVEHPHLIVEPSQGLNFEGLHFDAEQGDSSRCSRELTVVNESSCPVPVSVSVRGGNSVFSLRLKDATTHKLGQAATMLHVILPSKVERAATQLLVECSTKDAECLAINAEIEIEVNGCLLFRKILATVGLSASIVAPSLSLEGISNDEPIEVGDGKGQATVLSLQNDGPCSLELELSAGPLFRVSPRNARIRAKGSVELFIRARESAGSRAIPHATTSSSTLEAVLVPQGFKVALARLMSPSQQRINEDTTVSTVAASRSGGGSSDRSVRTLESNRRVLLWTGMHASSSVSKCLTLRNPNSSPVSVELELAGQYSKQFRVRFAGARDSKGTSTSTQLEAGETVEVKVTHSSRASPAAAAAAEEAARFIHLKLIIKSRCGRAVDTKSVALYAFSGMLRVDVHDTLLLGPHRHLVDMGPLLSEGSTVIRNVTLFNGGEWDACVHFATPGSIFLSNSPETAKEAGYGELSVSPSCMVLRRKQTKEVTLTYQFGATSSQLFGEDQIKTVANMRVLYGFEALRQAAKRSFAKAGGKRQPCKELQPFLGAFEDEGQIDALPVPGNLTEEVFLKTVSQAAAAIIVSTEGAATLLQASTSSCSFAPLEDPTLLGRLSWLDMPE</sequence>